<organism evidence="1 2">
    <name type="scientific">Acrobeloides nanus</name>
    <dbReference type="NCBI Taxonomy" id="290746"/>
    <lineage>
        <taxon>Eukaryota</taxon>
        <taxon>Metazoa</taxon>
        <taxon>Ecdysozoa</taxon>
        <taxon>Nematoda</taxon>
        <taxon>Chromadorea</taxon>
        <taxon>Rhabditida</taxon>
        <taxon>Tylenchina</taxon>
        <taxon>Cephalobomorpha</taxon>
        <taxon>Cephaloboidea</taxon>
        <taxon>Cephalobidae</taxon>
        <taxon>Acrobeloides</taxon>
    </lineage>
</organism>
<protein>
    <submittedName>
        <fullName evidence="2">Uncharacterized protein</fullName>
    </submittedName>
</protein>
<keyword evidence="1" id="KW-1185">Reference proteome</keyword>
<evidence type="ECO:0000313" key="2">
    <source>
        <dbReference type="WBParaSite" id="ACRNAN_scaffold10040.g27860.t1"/>
    </source>
</evidence>
<name>A0A914CF03_9BILA</name>
<accession>A0A914CF03</accession>
<reference evidence="2" key="1">
    <citation type="submission" date="2022-11" db="UniProtKB">
        <authorList>
            <consortium name="WormBaseParasite"/>
        </authorList>
    </citation>
    <scope>IDENTIFICATION</scope>
</reference>
<dbReference type="AlphaFoldDB" id="A0A914CF03"/>
<dbReference type="WBParaSite" id="ACRNAN_scaffold10040.g27860.t1">
    <property type="protein sequence ID" value="ACRNAN_scaffold10040.g27860.t1"/>
    <property type="gene ID" value="ACRNAN_scaffold10040.g27860"/>
</dbReference>
<sequence>MHYDPNTLAQIQAAQQLQQHQIAAMLQAQAQAGQSAVAQFGDYSQADVSAGALHQRRFLSQSREHPYANGKSQAN</sequence>
<evidence type="ECO:0000313" key="1">
    <source>
        <dbReference type="Proteomes" id="UP000887540"/>
    </source>
</evidence>
<dbReference type="Proteomes" id="UP000887540">
    <property type="component" value="Unplaced"/>
</dbReference>
<proteinExistence type="predicted"/>